<keyword evidence="2" id="KW-0472">Membrane</keyword>
<proteinExistence type="predicted"/>
<keyword evidence="2" id="KW-0812">Transmembrane</keyword>
<feature type="compositionally biased region" description="Basic and acidic residues" evidence="1">
    <location>
        <begin position="30"/>
        <end position="43"/>
    </location>
</feature>
<feature type="transmembrane region" description="Helical" evidence="2">
    <location>
        <begin position="92"/>
        <end position="109"/>
    </location>
</feature>
<feature type="region of interest" description="Disordered" evidence="1">
    <location>
        <begin position="19"/>
        <end position="57"/>
    </location>
</feature>
<evidence type="ECO:0000256" key="2">
    <source>
        <dbReference type="SAM" id="Phobius"/>
    </source>
</evidence>
<reference evidence="3" key="1">
    <citation type="submission" date="2014-05" db="EMBL/GenBank/DDBJ databases">
        <title>The transcriptome of the halophilic microalga Tetraselmis sp. GSL018 isolated from the Great Salt Lake, Utah.</title>
        <authorList>
            <person name="Jinkerson R.E."/>
            <person name="D'Adamo S."/>
            <person name="Posewitz M.C."/>
        </authorList>
    </citation>
    <scope>NUCLEOTIDE SEQUENCE</scope>
    <source>
        <strain evidence="3">GSL018</strain>
    </source>
</reference>
<accession>A0A061QR28</accession>
<evidence type="ECO:0000256" key="1">
    <source>
        <dbReference type="SAM" id="MobiDB-lite"/>
    </source>
</evidence>
<name>A0A061QR28_9CHLO</name>
<feature type="non-terminal residue" evidence="3">
    <location>
        <position position="1"/>
    </location>
</feature>
<feature type="non-terminal residue" evidence="3">
    <location>
        <position position="265"/>
    </location>
</feature>
<sequence length="265" mass="29664">GVLAVGTTLLLVKRRKQKICSNSSAQEVPEEPREEPQTGKNDETASSPLNGSEDRSSYQEEKGLQRFSVRLTVELVFGFSVALLTALYLGQIQASIALCFCLVRLLFLVKNRADARKQTEVVDKYKSGTILLHEFTEERKPAVAKEGDSPSSLTGFWVKDRDLSEPMDSAMSLIKLNPIIRRAVNLVNGLVIEDDGETFRMSLCCALPWFKVTETYRLDGTPAQFRRRDLRRGRHVGSAERIDGGVRLHIRWPEPLGGHGTDTYV</sequence>
<organism evidence="3">
    <name type="scientific">Tetraselmis sp. GSL018</name>
    <dbReference type="NCBI Taxonomy" id="582737"/>
    <lineage>
        <taxon>Eukaryota</taxon>
        <taxon>Viridiplantae</taxon>
        <taxon>Chlorophyta</taxon>
        <taxon>core chlorophytes</taxon>
        <taxon>Chlorodendrophyceae</taxon>
        <taxon>Chlorodendrales</taxon>
        <taxon>Chlorodendraceae</taxon>
        <taxon>Tetraselmis</taxon>
    </lineage>
</organism>
<protein>
    <submittedName>
        <fullName evidence="3">Uncharacterized protein</fullName>
    </submittedName>
</protein>
<dbReference type="EMBL" id="GBEZ01026375">
    <property type="protein sequence ID" value="JAC60831.1"/>
    <property type="molecule type" value="Transcribed_RNA"/>
</dbReference>
<evidence type="ECO:0000313" key="3">
    <source>
        <dbReference type="EMBL" id="JAC60831.1"/>
    </source>
</evidence>
<dbReference type="AlphaFoldDB" id="A0A061QR28"/>
<keyword evidence="2" id="KW-1133">Transmembrane helix</keyword>
<gene>
    <name evidence="3" type="ORF">TSPGSL018_27897</name>
</gene>